<evidence type="ECO:0000313" key="17">
    <source>
        <dbReference type="EMBL" id="SDW25195.1"/>
    </source>
</evidence>
<evidence type="ECO:0000256" key="15">
    <source>
        <dbReference type="RuleBase" id="RU364006"/>
    </source>
</evidence>
<evidence type="ECO:0000313" key="18">
    <source>
        <dbReference type="Proteomes" id="UP000199488"/>
    </source>
</evidence>
<dbReference type="Pfam" id="PF00383">
    <property type="entry name" value="dCMP_cyt_deam_1"/>
    <property type="match status" value="1"/>
</dbReference>
<dbReference type="EC" id="3.5.4.5" evidence="4 15"/>
<evidence type="ECO:0000256" key="5">
    <source>
        <dbReference type="ARBA" id="ARBA00018266"/>
    </source>
</evidence>
<organism evidence="17 18">
    <name type="scientific">Marinococcus luteus</name>
    <dbReference type="NCBI Taxonomy" id="1122204"/>
    <lineage>
        <taxon>Bacteria</taxon>
        <taxon>Bacillati</taxon>
        <taxon>Bacillota</taxon>
        <taxon>Bacilli</taxon>
        <taxon>Bacillales</taxon>
        <taxon>Bacillaceae</taxon>
        <taxon>Marinococcus</taxon>
    </lineage>
</organism>
<feature type="binding site" evidence="14">
    <location>
        <position position="54"/>
    </location>
    <ligand>
        <name>Zn(2+)</name>
        <dbReference type="ChEBI" id="CHEBI:29105"/>
        <note>catalytic</note>
    </ligand>
</feature>
<keyword evidence="8 14" id="KW-0862">Zinc</keyword>
<dbReference type="InterPro" id="IPR050202">
    <property type="entry name" value="Cyt/Deoxycyt_deaminase"/>
</dbReference>
<evidence type="ECO:0000259" key="16">
    <source>
        <dbReference type="PROSITE" id="PS51747"/>
    </source>
</evidence>
<keyword evidence="6 14" id="KW-0479">Metal-binding</keyword>
<dbReference type="Gene3D" id="3.40.140.10">
    <property type="entry name" value="Cytidine Deaminase, domain 2"/>
    <property type="match status" value="1"/>
</dbReference>
<dbReference type="InterPro" id="IPR016193">
    <property type="entry name" value="Cytidine_deaminase-like"/>
</dbReference>
<evidence type="ECO:0000256" key="13">
    <source>
        <dbReference type="PIRSR" id="PIRSR606262-2"/>
    </source>
</evidence>
<dbReference type="PROSITE" id="PS00903">
    <property type="entry name" value="CYT_DCMP_DEAMINASES_1"/>
    <property type="match status" value="1"/>
</dbReference>
<dbReference type="GO" id="GO:0072527">
    <property type="term" value="P:pyrimidine-containing compound metabolic process"/>
    <property type="evidence" value="ECO:0007669"/>
    <property type="project" value="UniProtKB-ARBA"/>
</dbReference>
<dbReference type="GO" id="GO:0008270">
    <property type="term" value="F:zinc ion binding"/>
    <property type="evidence" value="ECO:0007669"/>
    <property type="project" value="UniProtKB-UniRule"/>
</dbReference>
<evidence type="ECO:0000256" key="10">
    <source>
        <dbReference type="ARBA" id="ARBA00049252"/>
    </source>
</evidence>
<sequence length="131" mass="14152">MAIENELLERAKQAREQAYVPYSKFPVGAVFVGEDGEWYEGCNIENSSYGLSNCAERTAVFSAVRTGMRSGKMAAVIADTKGPVAPCGACRQVLSEFLPKDARIVLGNLQGEMKVTTMEELLPGAFGPEDL</sequence>
<comment type="similarity">
    <text evidence="3 15">Belongs to the cytidine and deoxycytidylate deaminase family.</text>
</comment>
<dbReference type="Proteomes" id="UP000199488">
    <property type="component" value="Unassembled WGS sequence"/>
</dbReference>
<reference evidence="17 18" key="1">
    <citation type="submission" date="2016-10" db="EMBL/GenBank/DDBJ databases">
        <authorList>
            <person name="de Groot N.N."/>
        </authorList>
    </citation>
    <scope>NUCLEOTIDE SEQUENCE [LARGE SCALE GENOMIC DNA]</scope>
    <source>
        <strain evidence="17 18">DSM 23126</strain>
    </source>
</reference>
<evidence type="ECO:0000256" key="3">
    <source>
        <dbReference type="ARBA" id="ARBA00006576"/>
    </source>
</evidence>
<keyword evidence="18" id="KW-1185">Reference proteome</keyword>
<accession>A0A1H2S0Z9</accession>
<dbReference type="GO" id="GO:0042802">
    <property type="term" value="F:identical protein binding"/>
    <property type="evidence" value="ECO:0007669"/>
    <property type="project" value="UniProtKB-ARBA"/>
</dbReference>
<evidence type="ECO:0000256" key="4">
    <source>
        <dbReference type="ARBA" id="ARBA00012783"/>
    </source>
</evidence>
<feature type="binding site" evidence="13">
    <location>
        <begin position="43"/>
        <end position="49"/>
    </location>
    <ligand>
        <name>substrate</name>
    </ligand>
</feature>
<comment type="cofactor">
    <cofactor evidence="1 14 15">
        <name>Zn(2+)</name>
        <dbReference type="ChEBI" id="CHEBI:29105"/>
    </cofactor>
</comment>
<gene>
    <name evidence="17" type="ORF">SAMN05421781_0989</name>
</gene>
<evidence type="ECO:0000256" key="12">
    <source>
        <dbReference type="PIRSR" id="PIRSR606262-1"/>
    </source>
</evidence>
<comment type="function">
    <text evidence="2 15">This enzyme scavenges exogenous and endogenous cytidine and 2'-deoxycytidine for UMP synthesis.</text>
</comment>
<dbReference type="FunFam" id="3.40.140.10:FF:000008">
    <property type="entry name" value="Cytidine deaminase"/>
    <property type="match status" value="1"/>
</dbReference>
<dbReference type="STRING" id="1122204.SAMN05421781_0989"/>
<evidence type="ECO:0000256" key="6">
    <source>
        <dbReference type="ARBA" id="ARBA00022723"/>
    </source>
</evidence>
<dbReference type="CDD" id="cd01283">
    <property type="entry name" value="cytidine_deaminase"/>
    <property type="match status" value="1"/>
</dbReference>
<name>A0A1H2S0Z9_9BACI</name>
<evidence type="ECO:0000256" key="11">
    <source>
        <dbReference type="ARBA" id="ARBA00049558"/>
    </source>
</evidence>
<evidence type="ECO:0000256" key="7">
    <source>
        <dbReference type="ARBA" id="ARBA00022801"/>
    </source>
</evidence>
<dbReference type="GO" id="GO:0055086">
    <property type="term" value="P:nucleobase-containing small molecule metabolic process"/>
    <property type="evidence" value="ECO:0007669"/>
    <property type="project" value="UniProtKB-ARBA"/>
</dbReference>
<dbReference type="NCBIfam" id="TIGR01354">
    <property type="entry name" value="cyt_deam_tetra"/>
    <property type="match status" value="1"/>
</dbReference>
<dbReference type="PANTHER" id="PTHR11644">
    <property type="entry name" value="CYTIDINE DEAMINASE"/>
    <property type="match status" value="1"/>
</dbReference>
<evidence type="ECO:0000256" key="2">
    <source>
        <dbReference type="ARBA" id="ARBA00003949"/>
    </source>
</evidence>
<dbReference type="InterPro" id="IPR016192">
    <property type="entry name" value="APOBEC/CMP_deaminase_Zn-bd"/>
</dbReference>
<dbReference type="EMBL" id="FNNC01000001">
    <property type="protein sequence ID" value="SDW25195.1"/>
    <property type="molecule type" value="Genomic_DNA"/>
</dbReference>
<dbReference type="AlphaFoldDB" id="A0A1H2S0Z9"/>
<feature type="active site" description="Proton donor" evidence="12">
    <location>
        <position position="56"/>
    </location>
</feature>
<dbReference type="InterPro" id="IPR006262">
    <property type="entry name" value="Cyt_deam_tetra"/>
</dbReference>
<protein>
    <recommendedName>
        <fullName evidence="5 15">Cytidine deaminase</fullName>
        <ecNumber evidence="4 15">3.5.4.5</ecNumber>
    </recommendedName>
    <alternativeName>
        <fullName evidence="9 15">Cytidine aminohydrolase</fullName>
    </alternativeName>
</protein>
<evidence type="ECO:0000256" key="9">
    <source>
        <dbReference type="ARBA" id="ARBA00032005"/>
    </source>
</evidence>
<dbReference type="SUPFAM" id="SSF53927">
    <property type="entry name" value="Cytidine deaminase-like"/>
    <property type="match status" value="1"/>
</dbReference>
<dbReference type="GO" id="GO:0004126">
    <property type="term" value="F:cytidine deaminase activity"/>
    <property type="evidence" value="ECO:0007669"/>
    <property type="project" value="UniProtKB-UniRule"/>
</dbReference>
<dbReference type="GO" id="GO:0005829">
    <property type="term" value="C:cytosol"/>
    <property type="evidence" value="ECO:0007669"/>
    <property type="project" value="TreeGrafter"/>
</dbReference>
<dbReference type="InterPro" id="IPR002125">
    <property type="entry name" value="CMP_dCMP_dom"/>
</dbReference>
<comment type="catalytic activity">
    <reaction evidence="11 15">
        <text>cytidine + H2O + H(+) = uridine + NH4(+)</text>
        <dbReference type="Rhea" id="RHEA:16069"/>
        <dbReference type="ChEBI" id="CHEBI:15377"/>
        <dbReference type="ChEBI" id="CHEBI:15378"/>
        <dbReference type="ChEBI" id="CHEBI:16704"/>
        <dbReference type="ChEBI" id="CHEBI:17562"/>
        <dbReference type="ChEBI" id="CHEBI:28938"/>
        <dbReference type="EC" id="3.5.4.5"/>
    </reaction>
</comment>
<feature type="binding site" evidence="14">
    <location>
        <position position="87"/>
    </location>
    <ligand>
        <name>Zn(2+)</name>
        <dbReference type="ChEBI" id="CHEBI:29105"/>
        <note>catalytic</note>
    </ligand>
</feature>
<evidence type="ECO:0000256" key="1">
    <source>
        <dbReference type="ARBA" id="ARBA00001947"/>
    </source>
</evidence>
<dbReference type="PANTHER" id="PTHR11644:SF2">
    <property type="entry name" value="CYTIDINE DEAMINASE"/>
    <property type="match status" value="1"/>
</dbReference>
<comment type="catalytic activity">
    <reaction evidence="10 15">
        <text>2'-deoxycytidine + H2O + H(+) = 2'-deoxyuridine + NH4(+)</text>
        <dbReference type="Rhea" id="RHEA:13433"/>
        <dbReference type="ChEBI" id="CHEBI:15377"/>
        <dbReference type="ChEBI" id="CHEBI:15378"/>
        <dbReference type="ChEBI" id="CHEBI:15698"/>
        <dbReference type="ChEBI" id="CHEBI:16450"/>
        <dbReference type="ChEBI" id="CHEBI:28938"/>
        <dbReference type="EC" id="3.5.4.5"/>
    </reaction>
</comment>
<feature type="binding site" evidence="14">
    <location>
        <position position="90"/>
    </location>
    <ligand>
        <name>Zn(2+)</name>
        <dbReference type="ChEBI" id="CHEBI:29105"/>
        <note>catalytic</note>
    </ligand>
</feature>
<keyword evidence="7 15" id="KW-0378">Hydrolase</keyword>
<evidence type="ECO:0000256" key="8">
    <source>
        <dbReference type="ARBA" id="ARBA00022833"/>
    </source>
</evidence>
<feature type="domain" description="CMP/dCMP-type deaminase" evidence="16">
    <location>
        <begin position="2"/>
        <end position="129"/>
    </location>
</feature>
<proteinExistence type="inferred from homology"/>
<evidence type="ECO:0000256" key="14">
    <source>
        <dbReference type="PIRSR" id="PIRSR606262-3"/>
    </source>
</evidence>
<dbReference type="NCBIfam" id="NF004064">
    <property type="entry name" value="PRK05578.1"/>
    <property type="match status" value="1"/>
</dbReference>
<dbReference type="PROSITE" id="PS51747">
    <property type="entry name" value="CYT_DCMP_DEAMINASES_2"/>
    <property type="match status" value="1"/>
</dbReference>